<dbReference type="EMBL" id="CM023475">
    <property type="protein sequence ID" value="KAH7944785.1"/>
    <property type="molecule type" value="Genomic_DNA"/>
</dbReference>
<keyword evidence="2" id="KW-1185">Reference proteome</keyword>
<name>A0ACB8CIV8_DERSI</name>
<organism evidence="1 2">
    <name type="scientific">Dermacentor silvarum</name>
    <name type="common">Tick</name>
    <dbReference type="NCBI Taxonomy" id="543639"/>
    <lineage>
        <taxon>Eukaryota</taxon>
        <taxon>Metazoa</taxon>
        <taxon>Ecdysozoa</taxon>
        <taxon>Arthropoda</taxon>
        <taxon>Chelicerata</taxon>
        <taxon>Arachnida</taxon>
        <taxon>Acari</taxon>
        <taxon>Parasitiformes</taxon>
        <taxon>Ixodida</taxon>
        <taxon>Ixodoidea</taxon>
        <taxon>Ixodidae</taxon>
        <taxon>Rhipicephalinae</taxon>
        <taxon>Dermacentor</taxon>
    </lineage>
</organism>
<comment type="caution">
    <text evidence="1">The sequence shown here is derived from an EMBL/GenBank/DDBJ whole genome shotgun (WGS) entry which is preliminary data.</text>
</comment>
<protein>
    <submittedName>
        <fullName evidence="1">Uncharacterized protein</fullName>
    </submittedName>
</protein>
<evidence type="ECO:0000313" key="1">
    <source>
        <dbReference type="EMBL" id="KAH7944785.1"/>
    </source>
</evidence>
<accession>A0ACB8CIV8</accession>
<dbReference type="Proteomes" id="UP000821865">
    <property type="component" value="Chromosome 6"/>
</dbReference>
<evidence type="ECO:0000313" key="2">
    <source>
        <dbReference type="Proteomes" id="UP000821865"/>
    </source>
</evidence>
<sequence length="103" mass="11205">MCVQHSTNESAIDALEVPEISAVTSPPVDGAIITMMTHRGIVPADARSEATTFREDEISIPIGFDFHWDVVTGHITRLSPQVTAVETRFGRTVQGTLHNFSQG</sequence>
<gene>
    <name evidence="1" type="ORF">HPB49_000629</name>
</gene>
<reference evidence="1" key="1">
    <citation type="submission" date="2020-05" db="EMBL/GenBank/DDBJ databases">
        <title>Large-scale comparative analyses of tick genomes elucidate their genetic diversity and vector capacities.</title>
        <authorList>
            <person name="Jia N."/>
            <person name="Wang J."/>
            <person name="Shi W."/>
            <person name="Du L."/>
            <person name="Sun Y."/>
            <person name="Zhan W."/>
            <person name="Jiang J."/>
            <person name="Wang Q."/>
            <person name="Zhang B."/>
            <person name="Ji P."/>
            <person name="Sakyi L.B."/>
            <person name="Cui X."/>
            <person name="Yuan T."/>
            <person name="Jiang B."/>
            <person name="Yang W."/>
            <person name="Lam T.T.-Y."/>
            <person name="Chang Q."/>
            <person name="Ding S."/>
            <person name="Wang X."/>
            <person name="Zhu J."/>
            <person name="Ruan X."/>
            <person name="Zhao L."/>
            <person name="Wei J."/>
            <person name="Que T."/>
            <person name="Du C."/>
            <person name="Cheng J."/>
            <person name="Dai P."/>
            <person name="Han X."/>
            <person name="Huang E."/>
            <person name="Gao Y."/>
            <person name="Liu J."/>
            <person name="Shao H."/>
            <person name="Ye R."/>
            <person name="Li L."/>
            <person name="Wei W."/>
            <person name="Wang X."/>
            <person name="Wang C."/>
            <person name="Yang T."/>
            <person name="Huo Q."/>
            <person name="Li W."/>
            <person name="Guo W."/>
            <person name="Chen H."/>
            <person name="Zhou L."/>
            <person name="Ni X."/>
            <person name="Tian J."/>
            <person name="Zhou Y."/>
            <person name="Sheng Y."/>
            <person name="Liu T."/>
            <person name="Pan Y."/>
            <person name="Xia L."/>
            <person name="Li J."/>
            <person name="Zhao F."/>
            <person name="Cao W."/>
        </authorList>
    </citation>
    <scope>NUCLEOTIDE SEQUENCE</scope>
    <source>
        <strain evidence="1">Dsil-2018</strain>
    </source>
</reference>
<proteinExistence type="predicted"/>